<dbReference type="Proteomes" id="UP000887013">
    <property type="component" value="Unassembled WGS sequence"/>
</dbReference>
<evidence type="ECO:0000313" key="3">
    <source>
        <dbReference type="Proteomes" id="UP000887013"/>
    </source>
</evidence>
<accession>A0A8X6U6E4</accession>
<keyword evidence="3" id="KW-1185">Reference proteome</keyword>
<gene>
    <name evidence="2" type="ORF">NPIL_395771</name>
</gene>
<organism evidence="2 3">
    <name type="scientific">Nephila pilipes</name>
    <name type="common">Giant wood spider</name>
    <name type="synonym">Nephila maculata</name>
    <dbReference type="NCBI Taxonomy" id="299642"/>
    <lineage>
        <taxon>Eukaryota</taxon>
        <taxon>Metazoa</taxon>
        <taxon>Ecdysozoa</taxon>
        <taxon>Arthropoda</taxon>
        <taxon>Chelicerata</taxon>
        <taxon>Arachnida</taxon>
        <taxon>Araneae</taxon>
        <taxon>Araneomorphae</taxon>
        <taxon>Entelegynae</taxon>
        <taxon>Araneoidea</taxon>
        <taxon>Nephilidae</taxon>
        <taxon>Nephila</taxon>
    </lineage>
</organism>
<sequence length="159" mass="18218">MGTNKCSYAGFLQFGTLAGVELLSLMSPASNRVCITIEDVPRDLQDRDSPFSTWHEHIKNKSDSIIYINSPNKNVVLHSEKVRQIAIPGRFKNQYRFEKSPKSSQMNNSARKHQCKQEKHLTRTPVSLRWYEKEHSCYDLLEAAEMLIAEAVLAVKIHT</sequence>
<evidence type="ECO:0000256" key="1">
    <source>
        <dbReference type="SAM" id="MobiDB-lite"/>
    </source>
</evidence>
<evidence type="ECO:0000313" key="2">
    <source>
        <dbReference type="EMBL" id="GFT86056.1"/>
    </source>
</evidence>
<feature type="region of interest" description="Disordered" evidence="1">
    <location>
        <begin position="98"/>
        <end position="118"/>
    </location>
</feature>
<name>A0A8X6U6E4_NEPPI</name>
<comment type="caution">
    <text evidence="2">The sequence shown here is derived from an EMBL/GenBank/DDBJ whole genome shotgun (WGS) entry which is preliminary data.</text>
</comment>
<reference evidence="2" key="1">
    <citation type="submission" date="2020-08" db="EMBL/GenBank/DDBJ databases">
        <title>Multicomponent nature underlies the extraordinary mechanical properties of spider dragline silk.</title>
        <authorList>
            <person name="Kono N."/>
            <person name="Nakamura H."/>
            <person name="Mori M."/>
            <person name="Yoshida Y."/>
            <person name="Ohtoshi R."/>
            <person name="Malay A.D."/>
            <person name="Moran D.A.P."/>
            <person name="Tomita M."/>
            <person name="Numata K."/>
            <person name="Arakawa K."/>
        </authorList>
    </citation>
    <scope>NUCLEOTIDE SEQUENCE</scope>
</reference>
<protein>
    <submittedName>
        <fullName evidence="2">Uncharacterized protein</fullName>
    </submittedName>
</protein>
<dbReference type="EMBL" id="BMAW01024032">
    <property type="protein sequence ID" value="GFT86056.1"/>
    <property type="molecule type" value="Genomic_DNA"/>
</dbReference>
<dbReference type="AlphaFoldDB" id="A0A8X6U6E4"/>
<proteinExistence type="predicted"/>